<keyword evidence="1" id="KW-0812">Transmembrane</keyword>
<feature type="transmembrane region" description="Helical" evidence="1">
    <location>
        <begin position="137"/>
        <end position="155"/>
    </location>
</feature>
<dbReference type="Proteomes" id="UP000183788">
    <property type="component" value="Unassembled WGS sequence"/>
</dbReference>
<evidence type="ECO:0000313" key="3">
    <source>
        <dbReference type="Proteomes" id="UP000183788"/>
    </source>
</evidence>
<feature type="transmembrane region" description="Helical" evidence="1">
    <location>
        <begin position="59"/>
        <end position="79"/>
    </location>
</feature>
<dbReference type="EMBL" id="FPIZ01000011">
    <property type="protein sequence ID" value="SFW70038.1"/>
    <property type="molecule type" value="Genomic_DNA"/>
</dbReference>
<dbReference type="STRING" id="1004.SAMN05661012_03659"/>
<evidence type="ECO:0008006" key="4">
    <source>
        <dbReference type="Google" id="ProtNLM"/>
    </source>
</evidence>
<dbReference type="AlphaFoldDB" id="A0A1K1REE2"/>
<sequence length="166" mass="18782">MILTYFCLEIQLNFMQTMVIIHSLLRWAILLTGVWAVFRAWKGVSGKTPFTGADNKAGLFFMISFDLQLLVGLIVYFTSDVVTAARANVGEAMHSSLQRFYLVEHITMAAIAFILVHIGRAKVKKASTDALKHKKGLIFFGIVLILVLILTPWPFREVFRGQGWLY</sequence>
<feature type="transmembrane region" description="Helical" evidence="1">
    <location>
        <begin position="20"/>
        <end position="38"/>
    </location>
</feature>
<keyword evidence="1" id="KW-0472">Membrane</keyword>
<reference evidence="2 3" key="1">
    <citation type="submission" date="2016-11" db="EMBL/GenBank/DDBJ databases">
        <authorList>
            <person name="Jaros S."/>
            <person name="Januszkiewicz K."/>
            <person name="Wedrychowicz H."/>
        </authorList>
    </citation>
    <scope>NUCLEOTIDE SEQUENCE [LARGE SCALE GENOMIC DNA]</scope>
    <source>
        <strain evidence="2 3">DSM 784</strain>
    </source>
</reference>
<gene>
    <name evidence="2" type="ORF">SAMN05661012_03659</name>
</gene>
<organism evidence="2 3">
    <name type="scientific">Chitinophaga sancti</name>
    <dbReference type="NCBI Taxonomy" id="1004"/>
    <lineage>
        <taxon>Bacteria</taxon>
        <taxon>Pseudomonadati</taxon>
        <taxon>Bacteroidota</taxon>
        <taxon>Chitinophagia</taxon>
        <taxon>Chitinophagales</taxon>
        <taxon>Chitinophagaceae</taxon>
        <taxon>Chitinophaga</taxon>
    </lineage>
</organism>
<protein>
    <recommendedName>
        <fullName evidence="4">Cytochrome b561</fullName>
    </recommendedName>
</protein>
<keyword evidence="1" id="KW-1133">Transmembrane helix</keyword>
<proteinExistence type="predicted"/>
<feature type="transmembrane region" description="Helical" evidence="1">
    <location>
        <begin position="99"/>
        <end position="116"/>
    </location>
</feature>
<evidence type="ECO:0000256" key="1">
    <source>
        <dbReference type="SAM" id="Phobius"/>
    </source>
</evidence>
<name>A0A1K1REE2_9BACT</name>
<evidence type="ECO:0000313" key="2">
    <source>
        <dbReference type="EMBL" id="SFW70038.1"/>
    </source>
</evidence>
<accession>A0A1K1REE2</accession>